<evidence type="ECO:0000256" key="1">
    <source>
        <dbReference type="ARBA" id="ARBA00010716"/>
    </source>
</evidence>
<keyword evidence="8" id="KW-1185">Reference proteome</keyword>
<keyword evidence="4 5" id="KW-0119">Carbohydrate metabolism</keyword>
<evidence type="ECO:0000259" key="6">
    <source>
        <dbReference type="Pfam" id="PF01979"/>
    </source>
</evidence>
<evidence type="ECO:0000256" key="3">
    <source>
        <dbReference type="ARBA" id="ARBA00022801"/>
    </source>
</evidence>
<proteinExistence type="inferred from homology"/>
<dbReference type="PIRSF" id="PIRSF038994">
    <property type="entry name" value="NagA"/>
    <property type="match status" value="1"/>
</dbReference>
<dbReference type="RefSeq" id="WP_201372800.1">
    <property type="nucleotide sequence ID" value="NZ_BNJG01000002.1"/>
</dbReference>
<dbReference type="PANTHER" id="PTHR11113">
    <property type="entry name" value="N-ACETYLGLUCOSAMINE-6-PHOSPHATE DEACETYLASE"/>
    <property type="match status" value="1"/>
</dbReference>
<evidence type="ECO:0000313" key="7">
    <source>
        <dbReference type="EMBL" id="GHO56251.1"/>
    </source>
</evidence>
<keyword evidence="3 5" id="KW-0378">Hydrolase</keyword>
<dbReference type="InterPro" id="IPR006680">
    <property type="entry name" value="Amidohydro-rel"/>
</dbReference>
<sequence>MWIEGRLVESNQMVRLEVADGMIGRIEAASAASAIWIAPGWLDIQVNGYAGHDVNGPDVTPEAIIALTHSLWQRGVTAFCPTVITESEEAICHSLHAITAACEADSRVAHSIPCVHIEGPAISPEDGPRGAHPIEHVRVPSLVEYHRWQVAAKGRVGLITLAPEYPQACEYIRALHADNVVVAIGHTAASAEQIQAAVNAGACLSTHLGNGAHAQLKRHPNYIWEQLAEDRLAASFICDGHHLSPSVMKAMLRAKGTERAILVSDAVAIAGLTPGIYDTSVGGRVELLPGGRLNLYGTPLLAGSVSSLPECLANVLHYTDVTLAEAVRMASTNPVRLLSLDERAKRGTVRSGRSADLTLFRFDAETKAIIIEATIVQGEVVYQRHE</sequence>
<organism evidence="7 8">
    <name type="scientific">Ktedonobacter robiniae</name>
    <dbReference type="NCBI Taxonomy" id="2778365"/>
    <lineage>
        <taxon>Bacteria</taxon>
        <taxon>Bacillati</taxon>
        <taxon>Chloroflexota</taxon>
        <taxon>Ktedonobacteria</taxon>
        <taxon>Ktedonobacterales</taxon>
        <taxon>Ktedonobacteraceae</taxon>
        <taxon>Ktedonobacter</taxon>
    </lineage>
</organism>
<comment type="similarity">
    <text evidence="1 5">Belongs to the metallo-dependent hydrolases superfamily. NagA family.</text>
</comment>
<reference evidence="7 8" key="1">
    <citation type="journal article" date="2021" name="Int. J. Syst. Evol. Microbiol.">
        <title>Reticulibacter mediterranei gen. nov., sp. nov., within the new family Reticulibacteraceae fam. nov., and Ktedonospora formicarum gen. nov., sp. nov., Ktedonobacter robiniae sp. nov., Dictyobacter formicarum sp. nov. and Dictyobacter arantiisoli sp. nov., belonging to the class Ktedonobacteria.</title>
        <authorList>
            <person name="Yabe S."/>
            <person name="Zheng Y."/>
            <person name="Wang C.M."/>
            <person name="Sakai Y."/>
            <person name="Abe K."/>
            <person name="Yokota A."/>
            <person name="Donadio S."/>
            <person name="Cavaletti L."/>
            <person name="Monciardini P."/>
        </authorList>
    </citation>
    <scope>NUCLEOTIDE SEQUENCE [LARGE SCALE GENOMIC DNA]</scope>
    <source>
        <strain evidence="7 8">SOSP1-30</strain>
    </source>
</reference>
<evidence type="ECO:0000256" key="4">
    <source>
        <dbReference type="ARBA" id="ARBA00023277"/>
    </source>
</evidence>
<dbReference type="Pfam" id="PF01979">
    <property type="entry name" value="Amidohydro_1"/>
    <property type="match status" value="1"/>
</dbReference>
<name>A0ABQ3UU78_9CHLR</name>
<dbReference type="InterPro" id="IPR003764">
    <property type="entry name" value="GlcNAc_6-P_deAcase"/>
</dbReference>
<dbReference type="InterPro" id="IPR032466">
    <property type="entry name" value="Metal_Hydrolase"/>
</dbReference>
<dbReference type="SUPFAM" id="SSF51556">
    <property type="entry name" value="Metallo-dependent hydrolases"/>
    <property type="match status" value="1"/>
</dbReference>
<dbReference type="PANTHER" id="PTHR11113:SF14">
    <property type="entry name" value="N-ACETYLGLUCOSAMINE-6-PHOSPHATE DEACETYLASE"/>
    <property type="match status" value="1"/>
</dbReference>
<evidence type="ECO:0000256" key="5">
    <source>
        <dbReference type="PIRNR" id="PIRNR038994"/>
    </source>
</evidence>
<dbReference type="SUPFAM" id="SSF51338">
    <property type="entry name" value="Composite domain of metallo-dependent hydrolases"/>
    <property type="match status" value="1"/>
</dbReference>
<dbReference type="Proteomes" id="UP000654345">
    <property type="component" value="Unassembled WGS sequence"/>
</dbReference>
<dbReference type="EMBL" id="BNJG01000002">
    <property type="protein sequence ID" value="GHO56251.1"/>
    <property type="molecule type" value="Genomic_DNA"/>
</dbReference>
<dbReference type="InterPro" id="IPR011059">
    <property type="entry name" value="Metal-dep_hydrolase_composite"/>
</dbReference>
<accession>A0ABQ3UU78</accession>
<feature type="domain" description="Amidohydrolase-related" evidence="6">
    <location>
        <begin position="57"/>
        <end position="381"/>
    </location>
</feature>
<dbReference type="Gene3D" id="3.20.20.140">
    <property type="entry name" value="Metal-dependent hydrolases"/>
    <property type="match status" value="1"/>
</dbReference>
<keyword evidence="2" id="KW-0479">Metal-binding</keyword>
<comment type="caution">
    <text evidence="7">The sequence shown here is derived from an EMBL/GenBank/DDBJ whole genome shotgun (WGS) entry which is preliminary data.</text>
</comment>
<protein>
    <submittedName>
        <fullName evidence="7">N-acetylglucosamine-6-phosphate deacetylase</fullName>
    </submittedName>
</protein>
<evidence type="ECO:0000313" key="8">
    <source>
        <dbReference type="Proteomes" id="UP000654345"/>
    </source>
</evidence>
<evidence type="ECO:0000256" key="2">
    <source>
        <dbReference type="ARBA" id="ARBA00022723"/>
    </source>
</evidence>
<gene>
    <name evidence="7" type="primary">nagA</name>
    <name evidence="7" type="ORF">KSB_47260</name>
</gene>